<dbReference type="GO" id="GO:0043022">
    <property type="term" value="F:ribosome binding"/>
    <property type="evidence" value="ECO:0007669"/>
    <property type="project" value="TreeGrafter"/>
</dbReference>
<dbReference type="GO" id="GO:0004045">
    <property type="term" value="F:peptidyl-tRNA hydrolase activity"/>
    <property type="evidence" value="ECO:0007669"/>
    <property type="project" value="UniProtKB-EC"/>
</dbReference>
<evidence type="ECO:0000256" key="11">
    <source>
        <dbReference type="SAM" id="MobiDB-lite"/>
    </source>
</evidence>
<dbReference type="Gene3D" id="3.30.160.20">
    <property type="match status" value="1"/>
</dbReference>
<evidence type="ECO:0000256" key="5">
    <source>
        <dbReference type="ARBA" id="ARBA00022801"/>
    </source>
</evidence>
<feature type="region of interest" description="Disordered" evidence="11">
    <location>
        <begin position="103"/>
        <end position="139"/>
    </location>
</feature>
<evidence type="ECO:0000313" key="13">
    <source>
        <dbReference type="EMBL" id="RLQ21661.1"/>
    </source>
</evidence>
<keyword evidence="6" id="KW-0810">Translation regulation</keyword>
<comment type="subcellular location">
    <subcellularLocation>
        <location evidence="1">Cytoplasm</location>
    </subcellularLocation>
</comment>
<keyword evidence="4" id="KW-0963">Cytoplasm</keyword>
<dbReference type="OrthoDB" id="9815709at2"/>
<evidence type="ECO:0000256" key="1">
    <source>
        <dbReference type="ARBA" id="ARBA00004496"/>
    </source>
</evidence>
<dbReference type="EMBL" id="QRAN01000011">
    <property type="protein sequence ID" value="RLQ21661.1"/>
    <property type="molecule type" value="Genomic_DNA"/>
</dbReference>
<comment type="catalytic activity">
    <reaction evidence="7">
        <text>an N-acyl-L-alpha-aminoacyl-tRNA + H2O = an N-acyl-L-amino acid + a tRNA + H(+)</text>
        <dbReference type="Rhea" id="RHEA:54448"/>
        <dbReference type="Rhea" id="RHEA-COMP:10123"/>
        <dbReference type="Rhea" id="RHEA-COMP:13883"/>
        <dbReference type="ChEBI" id="CHEBI:15377"/>
        <dbReference type="ChEBI" id="CHEBI:15378"/>
        <dbReference type="ChEBI" id="CHEBI:59874"/>
        <dbReference type="ChEBI" id="CHEBI:78442"/>
        <dbReference type="ChEBI" id="CHEBI:138191"/>
        <dbReference type="EC" id="3.1.1.29"/>
    </reaction>
</comment>
<sequence>MSGLEISNKVTLPLDEIEIQAIRAQGAGGQNVNKVSSAIHLRFDIAASSLPDFYKQRLAQKRDSRITGDGVIVIKAQRFRSQDRNREDALERLRDIIRSAAVTQKVRRATRPTRSSQKKRMDSKTKRGQLKSMRGKIDY</sequence>
<keyword evidence="5 13" id="KW-0378">Hydrolase</keyword>
<dbReference type="NCBIfam" id="NF006718">
    <property type="entry name" value="PRK09256.1"/>
    <property type="match status" value="1"/>
</dbReference>
<protein>
    <recommendedName>
        <fullName evidence="9">Peptidyl-tRNA hydrolase ArfB</fullName>
        <ecNumber evidence="3">3.1.1.29</ecNumber>
    </recommendedName>
    <alternativeName>
        <fullName evidence="10">Alternative ribosome-rescue factor B</fullName>
    </alternativeName>
</protein>
<dbReference type="GO" id="GO:0006417">
    <property type="term" value="P:regulation of translation"/>
    <property type="evidence" value="ECO:0007669"/>
    <property type="project" value="UniProtKB-KW"/>
</dbReference>
<evidence type="ECO:0000256" key="4">
    <source>
        <dbReference type="ARBA" id="ARBA00022490"/>
    </source>
</evidence>
<dbReference type="PROSITE" id="PS00745">
    <property type="entry name" value="RF_PROK_I"/>
    <property type="match status" value="1"/>
</dbReference>
<dbReference type="RefSeq" id="WP_117954753.1">
    <property type="nucleotide sequence ID" value="NZ_QRAN01000011.1"/>
</dbReference>
<dbReference type="PANTHER" id="PTHR47814">
    <property type="entry name" value="PEPTIDYL-TRNA HYDROLASE ARFB"/>
    <property type="match status" value="1"/>
</dbReference>
<dbReference type="PANTHER" id="PTHR47814:SF1">
    <property type="entry name" value="PEPTIDYL-TRNA HYDROLASE ARFB"/>
    <property type="match status" value="1"/>
</dbReference>
<dbReference type="SUPFAM" id="SSF75620">
    <property type="entry name" value="Release factor"/>
    <property type="match status" value="1"/>
</dbReference>
<proteinExistence type="inferred from homology"/>
<evidence type="ECO:0000256" key="10">
    <source>
        <dbReference type="ARBA" id="ARBA00077576"/>
    </source>
</evidence>
<dbReference type="InterPro" id="IPR045853">
    <property type="entry name" value="Pep_chain_release_fac_I_sf"/>
</dbReference>
<reference evidence="13 14" key="1">
    <citation type="submission" date="2018-07" db="EMBL/GenBank/DDBJ databases">
        <title>Halioglobus sp. genome submission.</title>
        <authorList>
            <person name="Ye M.-Q."/>
            <person name="Du Z.-J."/>
        </authorList>
    </citation>
    <scope>NUCLEOTIDE SEQUENCE [LARGE SCALE GENOMIC DNA]</scope>
    <source>
        <strain evidence="13 14">U0301</strain>
    </source>
</reference>
<dbReference type="Proteomes" id="UP000265509">
    <property type="component" value="Unassembled WGS sequence"/>
</dbReference>
<evidence type="ECO:0000259" key="12">
    <source>
        <dbReference type="PROSITE" id="PS00745"/>
    </source>
</evidence>
<comment type="subunit">
    <text evidence="8">Associated with 70S ribosomes and polysomes.</text>
</comment>
<gene>
    <name evidence="13" type="ORF">DWB85_11645</name>
</gene>
<evidence type="ECO:0000256" key="8">
    <source>
        <dbReference type="ARBA" id="ARBA00063421"/>
    </source>
</evidence>
<name>A0A3L7E088_9GAMM</name>
<dbReference type="EC" id="3.1.1.29" evidence="3"/>
<evidence type="ECO:0000256" key="9">
    <source>
        <dbReference type="ARBA" id="ARBA00070375"/>
    </source>
</evidence>
<comment type="caution">
    <text evidence="13">The sequence shown here is derived from an EMBL/GenBank/DDBJ whole genome shotgun (WGS) entry which is preliminary data.</text>
</comment>
<evidence type="ECO:0000256" key="3">
    <source>
        <dbReference type="ARBA" id="ARBA00013260"/>
    </source>
</evidence>
<dbReference type="GO" id="GO:0072344">
    <property type="term" value="P:rescue of stalled ribosome"/>
    <property type="evidence" value="ECO:0007669"/>
    <property type="project" value="TreeGrafter"/>
</dbReference>
<dbReference type="Pfam" id="PF00472">
    <property type="entry name" value="RF-1"/>
    <property type="match status" value="1"/>
</dbReference>
<accession>A0A3L7E088</accession>
<dbReference type="FunFam" id="3.30.160.20:FF:000029">
    <property type="entry name" value="Peptidyl-tRNA hydrolase YaeJ"/>
    <property type="match status" value="1"/>
</dbReference>
<feature type="domain" description="Prokaryotic-type class I peptide chain release factors" evidence="12">
    <location>
        <begin position="23"/>
        <end position="39"/>
    </location>
</feature>
<evidence type="ECO:0000256" key="6">
    <source>
        <dbReference type="ARBA" id="ARBA00022845"/>
    </source>
</evidence>
<dbReference type="GO" id="GO:0003747">
    <property type="term" value="F:translation release factor activity"/>
    <property type="evidence" value="ECO:0007669"/>
    <property type="project" value="InterPro"/>
</dbReference>
<evidence type="ECO:0000256" key="7">
    <source>
        <dbReference type="ARBA" id="ARBA00048707"/>
    </source>
</evidence>
<dbReference type="AlphaFoldDB" id="A0A3L7E088"/>
<organism evidence="13 14">
    <name type="scientific">Seongchinamella sediminis</name>
    <dbReference type="NCBI Taxonomy" id="2283635"/>
    <lineage>
        <taxon>Bacteria</taxon>
        <taxon>Pseudomonadati</taxon>
        <taxon>Pseudomonadota</taxon>
        <taxon>Gammaproteobacteria</taxon>
        <taxon>Cellvibrionales</taxon>
        <taxon>Halieaceae</taxon>
        <taxon>Seongchinamella</taxon>
    </lineage>
</organism>
<dbReference type="GO" id="GO:0005737">
    <property type="term" value="C:cytoplasm"/>
    <property type="evidence" value="ECO:0007669"/>
    <property type="project" value="UniProtKB-SubCell"/>
</dbReference>
<dbReference type="InterPro" id="IPR000352">
    <property type="entry name" value="Pep_chain_release_fac_I"/>
</dbReference>
<evidence type="ECO:0000313" key="14">
    <source>
        <dbReference type="Proteomes" id="UP000265509"/>
    </source>
</evidence>
<comment type="similarity">
    <text evidence="2">Belongs to the prokaryotic/mitochondrial release factor family.</text>
</comment>
<keyword evidence="14" id="KW-1185">Reference proteome</keyword>
<evidence type="ECO:0000256" key="2">
    <source>
        <dbReference type="ARBA" id="ARBA00010835"/>
    </source>
</evidence>